<keyword evidence="5" id="KW-0804">Transcription</keyword>
<keyword evidence="4" id="KW-0240">DNA-directed RNA polymerase</keyword>
<evidence type="ECO:0000256" key="4">
    <source>
        <dbReference type="ARBA" id="ARBA00022478"/>
    </source>
</evidence>
<dbReference type="InterPro" id="IPR010997">
    <property type="entry name" value="HRDC-like_sf"/>
</dbReference>
<evidence type="ECO:0000256" key="6">
    <source>
        <dbReference type="ARBA" id="ARBA00023242"/>
    </source>
</evidence>
<evidence type="ECO:0000256" key="1">
    <source>
        <dbReference type="ARBA" id="ARBA00004123"/>
    </source>
</evidence>
<evidence type="ECO:0000256" key="7">
    <source>
        <dbReference type="ARBA" id="ARBA00043924"/>
    </source>
</evidence>
<evidence type="ECO:0000256" key="8">
    <source>
        <dbReference type="ARBA" id="ARBA00044007"/>
    </source>
</evidence>
<comment type="similarity">
    <text evidence="2">Belongs to the eukaryotic RPC9 RNA polymerase subunit family.</text>
</comment>
<dbReference type="Pfam" id="PF03874">
    <property type="entry name" value="RNA_pol_Rpb4"/>
    <property type="match status" value="1"/>
</dbReference>
<dbReference type="InterPro" id="IPR038846">
    <property type="entry name" value="RPC9"/>
</dbReference>
<proteinExistence type="inferred from homology"/>
<dbReference type="Proteomes" id="UP001558652">
    <property type="component" value="Unassembled WGS sequence"/>
</dbReference>
<reference evidence="11 12" key="1">
    <citation type="submission" date="2024-07" db="EMBL/GenBank/DDBJ databases">
        <title>Chromosome-level genome assembly of the water stick insect Ranatra chinensis (Heteroptera: Nepidae).</title>
        <authorList>
            <person name="Liu X."/>
        </authorList>
    </citation>
    <scope>NUCLEOTIDE SEQUENCE [LARGE SCALE GENOMIC DNA]</scope>
    <source>
        <strain evidence="11">Cailab_2021Rc</strain>
        <tissue evidence="11">Muscle</tissue>
    </source>
</reference>
<comment type="function">
    <text evidence="7">Accessory protein for the calcitonin gene-related peptide (CGRP) receptor. It modulates CGRP responsiveness in a variety of tissues.</text>
</comment>
<keyword evidence="12" id="KW-1185">Reference proteome</keyword>
<sequence length="178" mass="19747">MAISRNRFGPTDSYQETTYDVASTGVECNLQGVPQYFPAFITLPAVKSHVRSSGNEGCDRKKAEVAALCNNEVLSLLNELKEDGQVQKIGNHLATILYETSQYLDGVCGEYNCEQVKELVKALLDFPVALTHNEKLMIVNTPPTTPLQLSLILHNCDERLTEEHTEQLLSIINNSLPL</sequence>
<evidence type="ECO:0000256" key="2">
    <source>
        <dbReference type="ARBA" id="ARBA00006898"/>
    </source>
</evidence>
<evidence type="ECO:0000313" key="12">
    <source>
        <dbReference type="Proteomes" id="UP001558652"/>
    </source>
</evidence>
<evidence type="ECO:0000313" key="11">
    <source>
        <dbReference type="EMBL" id="KAL1115573.1"/>
    </source>
</evidence>
<accession>A0ABD0YBF7</accession>
<organism evidence="11 12">
    <name type="scientific">Ranatra chinensis</name>
    <dbReference type="NCBI Taxonomy" id="642074"/>
    <lineage>
        <taxon>Eukaryota</taxon>
        <taxon>Metazoa</taxon>
        <taxon>Ecdysozoa</taxon>
        <taxon>Arthropoda</taxon>
        <taxon>Hexapoda</taxon>
        <taxon>Insecta</taxon>
        <taxon>Pterygota</taxon>
        <taxon>Neoptera</taxon>
        <taxon>Paraneoptera</taxon>
        <taxon>Hemiptera</taxon>
        <taxon>Heteroptera</taxon>
        <taxon>Panheteroptera</taxon>
        <taxon>Nepomorpha</taxon>
        <taxon>Nepidae</taxon>
        <taxon>Ranatrinae</taxon>
        <taxon>Ranatra</taxon>
    </lineage>
</organism>
<comment type="subcellular location">
    <subcellularLocation>
        <location evidence="1">Nucleus</location>
    </subcellularLocation>
</comment>
<name>A0ABD0YBF7_9HEMI</name>
<feature type="domain" description="RNA polymerase Rpb4/RPC9 core" evidence="10">
    <location>
        <begin position="58"/>
        <end position="178"/>
    </location>
</feature>
<keyword evidence="6" id="KW-0539">Nucleus</keyword>
<evidence type="ECO:0000256" key="9">
    <source>
        <dbReference type="ARBA" id="ARBA00045808"/>
    </source>
</evidence>
<gene>
    <name evidence="11" type="ORF">AAG570_005863</name>
</gene>
<dbReference type="InterPro" id="IPR006590">
    <property type="entry name" value="RNA_pol_Rpb4/RPC9_core"/>
</dbReference>
<dbReference type="Gene3D" id="1.20.1250.40">
    <property type="match status" value="1"/>
</dbReference>
<dbReference type="InterPro" id="IPR038324">
    <property type="entry name" value="Rpb4/RPC9_sf"/>
</dbReference>
<comment type="function">
    <text evidence="9">DNA-dependent RNA polymerase catalyzes the transcription of DNA into RNA using the four ribonucleoside triphosphates as substrates. Specific peripheric component of RNA polymerase III (Pol III) which synthesizes small non-coding RNAs including 5S rRNA, snRNAs, tRNAs and miRNAs from at least 500 distinct genomic loci. With POLR3H/RPC8 forms a mobile stalk that protrudes from Pol III core and functions primarily in transcription initiation. Pol III plays a key role in sensing and limiting infection by intracellular bacteria and DNA viruses. Acts as nuclear and cytosolic DNA sensor involved in innate immune response. Can sense non-self dsDNA that serves as template for transcription into dsRNA. The non-self RNA polymerase III transcripts, such as Epstein-Barr virus-encoded RNAs (EBERs) induce type I interferon and NF-kappa-B through the RIG-I pathway.</text>
</comment>
<dbReference type="SUPFAM" id="SSF47819">
    <property type="entry name" value="HRDC-like"/>
    <property type="match status" value="1"/>
</dbReference>
<dbReference type="SMART" id="SM00657">
    <property type="entry name" value="RPOL4c"/>
    <property type="match status" value="1"/>
</dbReference>
<dbReference type="AlphaFoldDB" id="A0ABD0YBF7"/>
<evidence type="ECO:0000259" key="10">
    <source>
        <dbReference type="SMART" id="SM00657"/>
    </source>
</evidence>
<dbReference type="PANTHER" id="PTHR15561:SF0">
    <property type="entry name" value="DNA-DIRECTED RNA POLYMERASE III SUBUNIT RPC9"/>
    <property type="match status" value="1"/>
</dbReference>
<evidence type="ECO:0000256" key="5">
    <source>
        <dbReference type="ARBA" id="ARBA00023163"/>
    </source>
</evidence>
<protein>
    <recommendedName>
        <fullName evidence="3">DNA-directed RNA polymerase III subunit RPC9</fullName>
    </recommendedName>
</protein>
<dbReference type="GO" id="GO:0005634">
    <property type="term" value="C:nucleus"/>
    <property type="evidence" value="ECO:0007669"/>
    <property type="project" value="UniProtKB-SubCell"/>
</dbReference>
<comment type="subunit">
    <text evidence="8">Component of the RNA polymerase III complex consisting of 17 subunits: a ten-subunit horseshoe-shaped catalytic core composed of POLR3A/RPC1, POLR3B/RPC2, POLR1C/RPAC1, POLR1D/RPAC2, POLR3K/RPC10, POLR2E/RPABC1, POLR2F/RPABC2, POLR2H/RPABC3, POLR2K/RPABC4 and POLR2L/RPABC5; a mobile stalk composed of two subunits POLR3H/RPC8 and CRCP/RPC9, protruding from the core and functioning primarily in transcription initiation; and additional subunits homologous to general transcription factors of the RNA polymerase II machinery, POLR3C/RPC3-POLR3F/RPC6-POLR3G/RPC7 heterotrimer required for transcription initiation and POLR3D/RPC4-POLR3E/RPC5 heterodimer involved in both transcription initiation and termination.</text>
</comment>
<dbReference type="InterPro" id="IPR005574">
    <property type="entry name" value="Rpb4/RPC9"/>
</dbReference>
<evidence type="ECO:0000256" key="3">
    <source>
        <dbReference type="ARBA" id="ARBA00016672"/>
    </source>
</evidence>
<dbReference type="PANTHER" id="PTHR15561">
    <property type="entry name" value="CALCITONIN GENE-RELATED PEPTIDE-RECEPTOR COMPONENT PROTEIN"/>
    <property type="match status" value="1"/>
</dbReference>
<dbReference type="GO" id="GO:0000428">
    <property type="term" value="C:DNA-directed RNA polymerase complex"/>
    <property type="evidence" value="ECO:0007669"/>
    <property type="project" value="UniProtKB-KW"/>
</dbReference>
<comment type="caution">
    <text evidence="11">The sequence shown here is derived from an EMBL/GenBank/DDBJ whole genome shotgun (WGS) entry which is preliminary data.</text>
</comment>
<dbReference type="EMBL" id="JBFDAA010000019">
    <property type="protein sequence ID" value="KAL1115573.1"/>
    <property type="molecule type" value="Genomic_DNA"/>
</dbReference>